<evidence type="ECO:0000313" key="18">
    <source>
        <dbReference type="Proteomes" id="UP000249590"/>
    </source>
</evidence>
<evidence type="ECO:0000259" key="15">
    <source>
        <dbReference type="Pfam" id="PF00593"/>
    </source>
</evidence>
<evidence type="ECO:0000256" key="6">
    <source>
        <dbReference type="ARBA" id="ARBA00022729"/>
    </source>
</evidence>
<feature type="compositionally biased region" description="Polar residues" evidence="13">
    <location>
        <begin position="50"/>
        <end position="61"/>
    </location>
</feature>
<keyword evidence="3 11" id="KW-0813">Transport</keyword>
<dbReference type="PANTHER" id="PTHR30069">
    <property type="entry name" value="TONB-DEPENDENT OUTER MEMBRANE RECEPTOR"/>
    <property type="match status" value="1"/>
</dbReference>
<evidence type="ECO:0000256" key="12">
    <source>
        <dbReference type="RuleBase" id="RU003357"/>
    </source>
</evidence>
<evidence type="ECO:0000256" key="13">
    <source>
        <dbReference type="SAM" id="MobiDB-lite"/>
    </source>
</evidence>
<dbReference type="InterPro" id="IPR036942">
    <property type="entry name" value="Beta-barrel_TonB_sf"/>
</dbReference>
<keyword evidence="6 14" id="KW-0732">Signal</keyword>
<dbReference type="OrthoDB" id="9760333at2"/>
<gene>
    <name evidence="17" type="ORF">DLJ53_25315</name>
</gene>
<evidence type="ECO:0000256" key="10">
    <source>
        <dbReference type="ARBA" id="ARBA00023237"/>
    </source>
</evidence>
<dbReference type="EMBL" id="QHHQ01000006">
    <property type="protein sequence ID" value="RAH98952.1"/>
    <property type="molecule type" value="Genomic_DNA"/>
</dbReference>
<keyword evidence="5 11" id="KW-0812">Transmembrane</keyword>
<evidence type="ECO:0000256" key="1">
    <source>
        <dbReference type="ARBA" id="ARBA00004571"/>
    </source>
</evidence>
<dbReference type="Pfam" id="PF00593">
    <property type="entry name" value="TonB_dep_Rec_b-barrel"/>
    <property type="match status" value="1"/>
</dbReference>
<dbReference type="InterPro" id="IPR039426">
    <property type="entry name" value="TonB-dep_rcpt-like"/>
</dbReference>
<evidence type="ECO:0000256" key="5">
    <source>
        <dbReference type="ARBA" id="ARBA00022692"/>
    </source>
</evidence>
<protein>
    <recommendedName>
        <fullName evidence="19">Hemoglobin/transferrin/lactoferrin receptor protein</fullName>
    </recommendedName>
</protein>
<dbReference type="Gene3D" id="2.170.130.10">
    <property type="entry name" value="TonB-dependent receptor, plug domain"/>
    <property type="match status" value="1"/>
</dbReference>
<keyword evidence="10 11" id="KW-0998">Cell outer membrane</keyword>
<sequence length="701" mass="75259">MWRTRLLAVLLAGTAVTTASAQSIVLEEIVVAGSEGEQTGEAADADAGTPSDTPAGSSVSALNPRLSPEAEAALAAPEATTILTRGTLQREQGRSVADALQSVPGVLVTETADDPGISINIRGMQEFDRVAVTVDGARQNFSRSGHSANGSVYIDQRMIKSVDITRGPIQAVGGSAVGGTVAFQTIDPDDVLLEGERYGARVESTVETNGPGGKLHGEAAWRINEAFDVLAAATVGRSSDYVDGIGDTVISASDLMSGLAKVRMRNDDGHETTLTAMRLANNFDNGTSTVRYTEQTDDTVTLGHRWDSENPYIDLTAKAYYSGTHLDQKDRTGPYVGSRRSFDIKTYGGEFYNASTYEIAGFENTTTVGGDGFYDDVTSEDDRGLANGNTPSGQRGVYGVYVQHEIKRGWFELIGALRYDGYVLDGVDHDNNEDIHKDGGHLSPKITLAVTPVDPVTLYASYSEAFRSPSVTETLVQGVHPAPAFPFYPNPNLNPEIAHNIEAGVNLAFNDLAFKGDQMRLKGSVFHNTVDDYIDTVCTSNILEPGCTYENVTKAKLYGFELDALYDTGRVYGRVTATYIESKDEEDDEPLGSVQPWRVSGTLGARALHGKLDAGATLTYTAAKDDESLDITSEAYTLLDAYVNYDITKDTAVRLTLKNILNKQYTQYLDLEPSPGFSAFLTVSHRFGGGISPALAQGDAL</sequence>
<name>A0A8B2NI00_9HYPH</name>
<evidence type="ECO:0000256" key="8">
    <source>
        <dbReference type="ARBA" id="ARBA00023136"/>
    </source>
</evidence>
<dbReference type="PANTHER" id="PTHR30069:SF41">
    <property type="entry name" value="HEME_HEMOPEXIN UTILIZATION PROTEIN C"/>
    <property type="match status" value="1"/>
</dbReference>
<keyword evidence="7 12" id="KW-0798">TonB box</keyword>
<comment type="caution">
    <text evidence="17">The sequence shown here is derived from an EMBL/GenBank/DDBJ whole genome shotgun (WGS) entry which is preliminary data.</text>
</comment>
<evidence type="ECO:0000256" key="3">
    <source>
        <dbReference type="ARBA" id="ARBA00022448"/>
    </source>
</evidence>
<keyword evidence="18" id="KW-1185">Reference proteome</keyword>
<organism evidence="17 18">
    <name type="scientific">Acuticoccus sediminis</name>
    <dbReference type="NCBI Taxonomy" id="2184697"/>
    <lineage>
        <taxon>Bacteria</taxon>
        <taxon>Pseudomonadati</taxon>
        <taxon>Pseudomonadota</taxon>
        <taxon>Alphaproteobacteria</taxon>
        <taxon>Hyphomicrobiales</taxon>
        <taxon>Amorphaceae</taxon>
        <taxon>Acuticoccus</taxon>
    </lineage>
</organism>
<reference evidence="17 18" key="1">
    <citation type="submission" date="2018-05" db="EMBL/GenBank/DDBJ databases">
        <title>Acuticoccus sediminis sp. nov., isolated from deep-sea sediment of Indian Ocean.</title>
        <authorList>
            <person name="Liu X."/>
            <person name="Lai Q."/>
            <person name="Du Y."/>
            <person name="Sun F."/>
            <person name="Zhang X."/>
            <person name="Wang S."/>
            <person name="Shao Z."/>
        </authorList>
    </citation>
    <scope>NUCLEOTIDE SEQUENCE [LARGE SCALE GENOMIC DNA]</scope>
    <source>
        <strain evidence="17 18">PTG4-2</strain>
    </source>
</reference>
<dbReference type="InterPro" id="IPR012910">
    <property type="entry name" value="Plug_dom"/>
</dbReference>
<feature type="domain" description="TonB-dependent receptor plug" evidence="16">
    <location>
        <begin position="75"/>
        <end position="180"/>
    </location>
</feature>
<keyword evidence="4 11" id="KW-1134">Transmembrane beta strand</keyword>
<dbReference type="AlphaFoldDB" id="A0A8B2NI00"/>
<accession>A0A8B2NI00</accession>
<evidence type="ECO:0000256" key="4">
    <source>
        <dbReference type="ARBA" id="ARBA00022452"/>
    </source>
</evidence>
<dbReference type="Pfam" id="PF07715">
    <property type="entry name" value="Plug"/>
    <property type="match status" value="1"/>
</dbReference>
<feature type="region of interest" description="Disordered" evidence="13">
    <location>
        <begin position="37"/>
        <end position="62"/>
    </location>
</feature>
<evidence type="ECO:0000256" key="7">
    <source>
        <dbReference type="ARBA" id="ARBA00023077"/>
    </source>
</evidence>
<dbReference type="GO" id="GO:0044718">
    <property type="term" value="P:siderophore transmembrane transport"/>
    <property type="evidence" value="ECO:0007669"/>
    <property type="project" value="TreeGrafter"/>
</dbReference>
<feature type="domain" description="TonB-dependent receptor-like beta-barrel" evidence="15">
    <location>
        <begin position="282"/>
        <end position="660"/>
    </location>
</feature>
<evidence type="ECO:0000256" key="14">
    <source>
        <dbReference type="SAM" id="SignalP"/>
    </source>
</evidence>
<dbReference type="GO" id="GO:0015344">
    <property type="term" value="F:siderophore uptake transmembrane transporter activity"/>
    <property type="evidence" value="ECO:0007669"/>
    <property type="project" value="TreeGrafter"/>
</dbReference>
<feature type="chain" id="PRO_5032876669" description="Hemoglobin/transferrin/lactoferrin receptor protein" evidence="14">
    <location>
        <begin position="22"/>
        <end position="701"/>
    </location>
</feature>
<dbReference type="InterPro" id="IPR000531">
    <property type="entry name" value="Beta-barrel_TonB"/>
</dbReference>
<dbReference type="SUPFAM" id="SSF56935">
    <property type="entry name" value="Porins"/>
    <property type="match status" value="1"/>
</dbReference>
<dbReference type="GO" id="GO:0015232">
    <property type="term" value="F:heme transmembrane transporter activity"/>
    <property type="evidence" value="ECO:0007669"/>
    <property type="project" value="InterPro"/>
</dbReference>
<evidence type="ECO:0000259" key="16">
    <source>
        <dbReference type="Pfam" id="PF07715"/>
    </source>
</evidence>
<dbReference type="Gene3D" id="2.40.170.20">
    <property type="entry name" value="TonB-dependent receptor, beta-barrel domain"/>
    <property type="match status" value="1"/>
</dbReference>
<dbReference type="RefSeq" id="WP_111350461.1">
    <property type="nucleotide sequence ID" value="NZ_QHHQ01000006.1"/>
</dbReference>
<evidence type="ECO:0008006" key="19">
    <source>
        <dbReference type="Google" id="ProtNLM"/>
    </source>
</evidence>
<comment type="similarity">
    <text evidence="2 11 12">Belongs to the TonB-dependent receptor family.</text>
</comment>
<dbReference type="GO" id="GO:0009279">
    <property type="term" value="C:cell outer membrane"/>
    <property type="evidence" value="ECO:0007669"/>
    <property type="project" value="UniProtKB-SubCell"/>
</dbReference>
<keyword evidence="8 11" id="KW-0472">Membrane</keyword>
<proteinExistence type="inferred from homology"/>
<dbReference type="NCBIfam" id="TIGR01786">
    <property type="entry name" value="TonB-hemlactrns"/>
    <property type="match status" value="1"/>
</dbReference>
<comment type="subcellular location">
    <subcellularLocation>
        <location evidence="1 11">Cell outer membrane</location>
        <topology evidence="1 11">Multi-pass membrane protein</topology>
    </subcellularLocation>
</comment>
<dbReference type="InterPro" id="IPR037066">
    <property type="entry name" value="Plug_dom_sf"/>
</dbReference>
<dbReference type="Proteomes" id="UP000249590">
    <property type="component" value="Unassembled WGS sequence"/>
</dbReference>
<dbReference type="CDD" id="cd01347">
    <property type="entry name" value="ligand_gated_channel"/>
    <property type="match status" value="1"/>
</dbReference>
<evidence type="ECO:0000313" key="17">
    <source>
        <dbReference type="EMBL" id="RAH98952.1"/>
    </source>
</evidence>
<dbReference type="PROSITE" id="PS52016">
    <property type="entry name" value="TONB_DEPENDENT_REC_3"/>
    <property type="match status" value="1"/>
</dbReference>
<evidence type="ECO:0000256" key="9">
    <source>
        <dbReference type="ARBA" id="ARBA00023170"/>
    </source>
</evidence>
<evidence type="ECO:0000256" key="2">
    <source>
        <dbReference type="ARBA" id="ARBA00009810"/>
    </source>
</evidence>
<dbReference type="InterPro" id="IPR010949">
    <property type="entry name" value="TonB_Hb/transfer/lactofer_rcpt"/>
</dbReference>
<dbReference type="NCBIfam" id="TIGR01785">
    <property type="entry name" value="TonB-hemin"/>
    <property type="match status" value="1"/>
</dbReference>
<dbReference type="InterPro" id="IPR011276">
    <property type="entry name" value="TonB_haem/Hb_rcpt"/>
</dbReference>
<evidence type="ECO:0000256" key="11">
    <source>
        <dbReference type="PROSITE-ProRule" id="PRU01360"/>
    </source>
</evidence>
<feature type="signal peptide" evidence="14">
    <location>
        <begin position="1"/>
        <end position="21"/>
    </location>
</feature>
<keyword evidence="9" id="KW-0675">Receptor</keyword>